<keyword evidence="9" id="KW-0328">Glycosyltransferase</keyword>
<keyword evidence="4 8" id="KW-0812">Transmembrane</keyword>
<feature type="transmembrane region" description="Helical" evidence="8">
    <location>
        <begin position="94"/>
        <end position="115"/>
    </location>
</feature>
<organism evidence="9 10">
    <name type="scientific">Propionibacterium ruminifibrarum</name>
    <dbReference type="NCBI Taxonomy" id="1962131"/>
    <lineage>
        <taxon>Bacteria</taxon>
        <taxon>Bacillati</taxon>
        <taxon>Actinomycetota</taxon>
        <taxon>Actinomycetes</taxon>
        <taxon>Propionibacteriales</taxon>
        <taxon>Propionibacteriaceae</taxon>
        <taxon>Propionibacterium</taxon>
    </lineage>
</organism>
<feature type="transmembrane region" description="Helical" evidence="8">
    <location>
        <begin position="364"/>
        <end position="381"/>
    </location>
</feature>
<dbReference type="RefSeq" id="WP_182858515.1">
    <property type="nucleotide sequence ID" value="NZ_OMOH01000001.1"/>
</dbReference>
<name>A0A375I0V3_9ACTN</name>
<evidence type="ECO:0000256" key="5">
    <source>
        <dbReference type="ARBA" id="ARBA00022989"/>
    </source>
</evidence>
<keyword evidence="6 8" id="KW-0472">Membrane</keyword>
<evidence type="ECO:0000256" key="6">
    <source>
        <dbReference type="ARBA" id="ARBA00023136"/>
    </source>
</evidence>
<feature type="transmembrane region" description="Helical" evidence="8">
    <location>
        <begin position="273"/>
        <end position="293"/>
    </location>
</feature>
<evidence type="ECO:0000256" key="8">
    <source>
        <dbReference type="SAM" id="Phobius"/>
    </source>
</evidence>
<feature type="transmembrane region" description="Helical" evidence="8">
    <location>
        <begin position="122"/>
        <end position="141"/>
    </location>
</feature>
<feature type="transmembrane region" description="Helical" evidence="8">
    <location>
        <begin position="20"/>
        <end position="43"/>
    </location>
</feature>
<feature type="transmembrane region" description="Helical" evidence="8">
    <location>
        <begin position="50"/>
        <end position="74"/>
    </location>
</feature>
<evidence type="ECO:0000313" key="10">
    <source>
        <dbReference type="Proteomes" id="UP000265962"/>
    </source>
</evidence>
<keyword evidence="10" id="KW-1185">Reference proteome</keyword>
<comment type="subcellular location">
    <subcellularLocation>
        <location evidence="1">Cell membrane</location>
        <topology evidence="1">Multi-pass membrane protein</topology>
    </subcellularLocation>
</comment>
<evidence type="ECO:0000313" key="9">
    <source>
        <dbReference type="EMBL" id="SPF67212.1"/>
    </source>
</evidence>
<evidence type="ECO:0000256" key="3">
    <source>
        <dbReference type="ARBA" id="ARBA00022679"/>
    </source>
</evidence>
<feature type="transmembrane region" description="Helical" evidence="8">
    <location>
        <begin position="195"/>
        <end position="216"/>
    </location>
</feature>
<dbReference type="InterPro" id="IPR018584">
    <property type="entry name" value="GT87"/>
</dbReference>
<evidence type="ECO:0000256" key="4">
    <source>
        <dbReference type="ARBA" id="ARBA00022692"/>
    </source>
</evidence>
<evidence type="ECO:0000256" key="7">
    <source>
        <dbReference type="ARBA" id="ARBA00024033"/>
    </source>
</evidence>
<keyword evidence="5 8" id="KW-1133">Transmembrane helix</keyword>
<keyword evidence="2" id="KW-1003">Cell membrane</keyword>
<proteinExistence type="inferred from homology"/>
<reference evidence="10" key="1">
    <citation type="submission" date="2018-02" db="EMBL/GenBank/DDBJ databases">
        <authorList>
            <person name="Hornung B."/>
        </authorList>
    </citation>
    <scope>NUCLEOTIDE SEQUENCE [LARGE SCALE GENOMIC DNA]</scope>
</reference>
<dbReference type="AlphaFoldDB" id="A0A375I0V3"/>
<accession>A0A375I0V3</accession>
<feature type="transmembrane region" description="Helical" evidence="8">
    <location>
        <begin position="401"/>
        <end position="425"/>
    </location>
</feature>
<protein>
    <submittedName>
        <fullName evidence="9">Glycosyltransferase family 87</fullName>
        <ecNumber evidence="9">2.4.1.-</ecNumber>
    </submittedName>
</protein>
<evidence type="ECO:0000256" key="1">
    <source>
        <dbReference type="ARBA" id="ARBA00004651"/>
    </source>
</evidence>
<dbReference type="EMBL" id="OMOH01000001">
    <property type="protein sequence ID" value="SPF67212.1"/>
    <property type="molecule type" value="Genomic_DNA"/>
</dbReference>
<keyword evidence="3 9" id="KW-0808">Transferase</keyword>
<dbReference type="Proteomes" id="UP000265962">
    <property type="component" value="Unassembled WGS sequence"/>
</dbReference>
<evidence type="ECO:0000256" key="2">
    <source>
        <dbReference type="ARBA" id="ARBA00022475"/>
    </source>
</evidence>
<dbReference type="EC" id="2.4.1.-" evidence="9"/>
<sequence length="447" mass="47514">MQQLSPHDDRTPTPGGGSALWLIGFWTLSRIVMLFLWQALCSFVRNDVNYYAMSVSGLPVPVLTDLTGVLIEYPTPLVWLIQVLEWPSAGSVDLYVLLFAVLVATADGVCCAMLHTFESARAAWVWAACGALLGPLLWFRLDIVPALCVLGALHQMSRRPALAGALLALGAGFKLWPALLVLPMLGRSRTARRRGVGFVLTGMVLVLLSVATSGLGRTVSPLTWQSERGLQIESVWATPLMLARALGATGVDVQFSDFKAYEVFAASVGGWRIAASAAMIILVALSVALSAVLALREQEQAPISPGTPPGHEWAVRLAVLAIICGWIVANKTLSPQYMTWLFGPLALVASGLGTPDRAGAARRLVAAGLTATALTQLVYPLTYSGIISALDPNIGSTMMLVLRNLCVVALAVLAWVEAFVAALGLKRSAASPLSPRDEPRSALPTQS</sequence>
<gene>
    <name evidence="9" type="ORF">PROPJV5_0223</name>
</gene>
<comment type="similarity">
    <text evidence="7">Belongs to the glycosyltransferase 87 family.</text>
</comment>
<dbReference type="GO" id="GO:0005886">
    <property type="term" value="C:plasma membrane"/>
    <property type="evidence" value="ECO:0007669"/>
    <property type="project" value="UniProtKB-SubCell"/>
</dbReference>
<dbReference type="GO" id="GO:0016758">
    <property type="term" value="F:hexosyltransferase activity"/>
    <property type="evidence" value="ECO:0007669"/>
    <property type="project" value="InterPro"/>
</dbReference>
<feature type="transmembrane region" description="Helical" evidence="8">
    <location>
        <begin position="161"/>
        <end position="183"/>
    </location>
</feature>
<dbReference type="Pfam" id="PF09594">
    <property type="entry name" value="GT87"/>
    <property type="match status" value="1"/>
</dbReference>